<feature type="transmembrane region" description="Helical" evidence="1">
    <location>
        <begin position="163"/>
        <end position="183"/>
    </location>
</feature>
<evidence type="ECO:0000313" key="3">
    <source>
        <dbReference type="EMBL" id="SFD10182.1"/>
    </source>
</evidence>
<gene>
    <name evidence="3" type="ORF">SAMN04488094_11572</name>
</gene>
<feature type="transmembrane region" description="Helical" evidence="1">
    <location>
        <begin position="134"/>
        <end position="156"/>
    </location>
</feature>
<feature type="transmembrane region" description="Helical" evidence="1">
    <location>
        <begin position="93"/>
        <end position="114"/>
    </location>
</feature>
<keyword evidence="1" id="KW-0812">Transmembrane</keyword>
<dbReference type="SMART" id="SM00014">
    <property type="entry name" value="acidPPc"/>
    <property type="match status" value="1"/>
</dbReference>
<dbReference type="SUPFAM" id="SSF48317">
    <property type="entry name" value="Acid phosphatase/Vanadium-dependent haloperoxidase"/>
    <property type="match status" value="1"/>
</dbReference>
<dbReference type="PANTHER" id="PTHR14969">
    <property type="entry name" value="SPHINGOSINE-1-PHOSPHATE PHOSPHOHYDROLASE"/>
    <property type="match status" value="1"/>
</dbReference>
<evidence type="ECO:0000313" key="4">
    <source>
        <dbReference type="Proteomes" id="UP000198728"/>
    </source>
</evidence>
<dbReference type="InterPro" id="IPR000326">
    <property type="entry name" value="PAP2/HPO"/>
</dbReference>
<dbReference type="Pfam" id="PF01569">
    <property type="entry name" value="PAP2"/>
    <property type="match status" value="1"/>
</dbReference>
<feature type="transmembrane region" description="Helical" evidence="1">
    <location>
        <begin position="195"/>
        <end position="213"/>
    </location>
</feature>
<dbReference type="EMBL" id="FOLG01000015">
    <property type="protein sequence ID" value="SFD10182.1"/>
    <property type="molecule type" value="Genomic_DNA"/>
</dbReference>
<keyword evidence="1" id="KW-0472">Membrane</keyword>
<name>A0A1I1PKB7_9RHOB</name>
<dbReference type="Proteomes" id="UP000198728">
    <property type="component" value="Unassembled WGS sequence"/>
</dbReference>
<feature type="domain" description="Phosphatidic acid phosphatase type 2/haloperoxidase" evidence="2">
    <location>
        <begin position="93"/>
        <end position="206"/>
    </location>
</feature>
<dbReference type="Gene3D" id="1.20.144.10">
    <property type="entry name" value="Phosphatidic acid phosphatase type 2/haloperoxidase"/>
    <property type="match status" value="1"/>
</dbReference>
<dbReference type="CDD" id="cd03392">
    <property type="entry name" value="PAP2_like_2"/>
    <property type="match status" value="1"/>
</dbReference>
<accession>A0A1I1PKB7</accession>
<sequence length="227" mass="24445">MELSTLLTLCFIAMSLWGFMELAGEVFEGETRNIDTQLLLALRTPGDPTDPLGPPWVEEVGRDMTALGGLLVVTLATVATALFFLLSGRYRSALYMLVVIGGGVTVSNTAKGIFSRPRPDLVPHGSIVHTASFPSGHSMMAAVVYLTLAVMVARILPEMRLKIYVLSVAVFVTVMVGVSRVYLGVHWPTDVLAGWLAGASWAVMCLLGARVLARFGKVEPEAHEEEA</sequence>
<protein>
    <submittedName>
        <fullName evidence="3">Undecaprenyl-diphosphatase</fullName>
    </submittedName>
</protein>
<feature type="transmembrane region" description="Helical" evidence="1">
    <location>
        <begin position="64"/>
        <end position="86"/>
    </location>
</feature>
<proteinExistence type="predicted"/>
<keyword evidence="1" id="KW-1133">Transmembrane helix</keyword>
<evidence type="ECO:0000256" key="1">
    <source>
        <dbReference type="SAM" id="Phobius"/>
    </source>
</evidence>
<dbReference type="PANTHER" id="PTHR14969:SF13">
    <property type="entry name" value="AT30094P"/>
    <property type="match status" value="1"/>
</dbReference>
<reference evidence="3 4" key="1">
    <citation type="submission" date="2016-10" db="EMBL/GenBank/DDBJ databases">
        <authorList>
            <person name="de Groot N.N."/>
        </authorList>
    </citation>
    <scope>NUCLEOTIDE SEQUENCE [LARGE SCALE GENOMIC DNA]</scope>
    <source>
        <strain evidence="3 4">DSM 19548</strain>
    </source>
</reference>
<dbReference type="AlphaFoldDB" id="A0A1I1PKB7"/>
<organism evidence="3 4">
    <name type="scientific">Tropicimonas isoalkanivorans</name>
    <dbReference type="NCBI Taxonomy" id="441112"/>
    <lineage>
        <taxon>Bacteria</taxon>
        <taxon>Pseudomonadati</taxon>
        <taxon>Pseudomonadota</taxon>
        <taxon>Alphaproteobacteria</taxon>
        <taxon>Rhodobacterales</taxon>
        <taxon>Roseobacteraceae</taxon>
        <taxon>Tropicimonas</taxon>
    </lineage>
</organism>
<evidence type="ECO:0000259" key="2">
    <source>
        <dbReference type="SMART" id="SM00014"/>
    </source>
</evidence>
<keyword evidence="4" id="KW-1185">Reference proteome</keyword>
<dbReference type="RefSeq" id="WP_245758921.1">
    <property type="nucleotide sequence ID" value="NZ_FOLG01000015.1"/>
</dbReference>
<dbReference type="InterPro" id="IPR036938">
    <property type="entry name" value="PAP2/HPO_sf"/>
</dbReference>
<dbReference type="STRING" id="441112.SAMN04488094_11572"/>